<proteinExistence type="predicted"/>
<gene>
    <name evidence="3" type="ORF">GOCE00092_LOCUS26592</name>
</gene>
<organism evidence="3">
    <name type="scientific">Grammatophora oceanica</name>
    <dbReference type="NCBI Taxonomy" id="210454"/>
    <lineage>
        <taxon>Eukaryota</taxon>
        <taxon>Sar</taxon>
        <taxon>Stramenopiles</taxon>
        <taxon>Ochrophyta</taxon>
        <taxon>Bacillariophyta</taxon>
        <taxon>Fragilariophyceae</taxon>
        <taxon>Fragilariophycidae</taxon>
        <taxon>Rhabdonematales</taxon>
        <taxon>Grammatophoraceae</taxon>
        <taxon>Grammatophora</taxon>
    </lineage>
</organism>
<feature type="chain" id="PRO_5031529030" description="Fungal lipase-type domain-containing protein" evidence="1">
    <location>
        <begin position="19"/>
        <end position="323"/>
    </location>
</feature>
<dbReference type="EMBL" id="HBGK01050512">
    <property type="protein sequence ID" value="CAD9310588.1"/>
    <property type="molecule type" value="Transcribed_RNA"/>
</dbReference>
<evidence type="ECO:0000313" key="3">
    <source>
        <dbReference type="EMBL" id="CAD9310588.1"/>
    </source>
</evidence>
<keyword evidence="1" id="KW-0732">Signal</keyword>
<feature type="signal peptide" evidence="1">
    <location>
        <begin position="1"/>
        <end position="18"/>
    </location>
</feature>
<reference evidence="3" key="1">
    <citation type="submission" date="2021-01" db="EMBL/GenBank/DDBJ databases">
        <authorList>
            <person name="Corre E."/>
            <person name="Pelletier E."/>
            <person name="Niang G."/>
            <person name="Scheremetjew M."/>
            <person name="Finn R."/>
            <person name="Kale V."/>
            <person name="Holt S."/>
            <person name="Cochrane G."/>
            <person name="Meng A."/>
            <person name="Brown T."/>
            <person name="Cohen L."/>
        </authorList>
    </citation>
    <scope>NUCLEOTIDE SEQUENCE</scope>
    <source>
        <strain evidence="3">CCMP 410</strain>
    </source>
</reference>
<accession>A0A7S1VT49</accession>
<dbReference type="AlphaFoldDB" id="A0A7S1VT49"/>
<dbReference type="GO" id="GO:0006629">
    <property type="term" value="P:lipid metabolic process"/>
    <property type="evidence" value="ECO:0007669"/>
    <property type="project" value="InterPro"/>
</dbReference>
<protein>
    <recommendedName>
        <fullName evidence="2">Fungal lipase-type domain-containing protein</fullName>
    </recommendedName>
</protein>
<feature type="domain" description="Fungal lipase-type" evidence="2">
    <location>
        <begin position="84"/>
        <end position="219"/>
    </location>
</feature>
<name>A0A7S1VT49_9STRA</name>
<dbReference type="SUPFAM" id="SSF53474">
    <property type="entry name" value="alpha/beta-Hydrolases"/>
    <property type="match status" value="1"/>
</dbReference>
<dbReference type="Gene3D" id="3.40.50.1820">
    <property type="entry name" value="alpha/beta hydrolase"/>
    <property type="match status" value="1"/>
</dbReference>
<dbReference type="InterPro" id="IPR002921">
    <property type="entry name" value="Fungal_lipase-type"/>
</dbReference>
<dbReference type="Pfam" id="PF01764">
    <property type="entry name" value="Lipase_3"/>
    <property type="match status" value="1"/>
</dbReference>
<dbReference type="InterPro" id="IPR051218">
    <property type="entry name" value="Sec_MonoDiacylglyc_Lipase"/>
</dbReference>
<dbReference type="InterPro" id="IPR029058">
    <property type="entry name" value="AB_hydrolase_fold"/>
</dbReference>
<evidence type="ECO:0000256" key="1">
    <source>
        <dbReference type="SAM" id="SignalP"/>
    </source>
</evidence>
<dbReference type="CDD" id="cd00519">
    <property type="entry name" value="Lipase_3"/>
    <property type="match status" value="1"/>
</dbReference>
<dbReference type="PANTHER" id="PTHR45856">
    <property type="entry name" value="ALPHA/BETA-HYDROLASES SUPERFAMILY PROTEIN"/>
    <property type="match status" value="1"/>
</dbReference>
<sequence length="323" mass="36543">MRVTVLLFYGLLLGLVAADWKNDIPPAGDFDESAKLCKLVWEVNSFKDLEKADDFDFEPVAFEESVVDTEVAIVRSHRSDSIIVGFRGTNEVGDFSANADISQTDYFGLGLVHQGYKDKLLGGDLHIKLKNDILAELQDFPDYGVTITGHSQGAALATLFGAWLVGTNQLGEQQRVTAFPFGSPRVGNQDFKESVSSLQNYAVYRVVNEEDIVCRWPANFLNYEHVGHLILVDFATRQSKAFFEQTGDGDKFRGVSTDEWQLGNFDRWRLAFNWRDSIDWFLDHDVRDYIGAIQLSMGGDISWPTGFEEPIPVVPTCRWWFWC</sequence>
<evidence type="ECO:0000259" key="2">
    <source>
        <dbReference type="Pfam" id="PF01764"/>
    </source>
</evidence>
<dbReference type="PANTHER" id="PTHR45856:SF24">
    <property type="entry name" value="FUNGAL LIPASE-LIKE DOMAIN-CONTAINING PROTEIN"/>
    <property type="match status" value="1"/>
</dbReference>